<dbReference type="GO" id="GO:0005634">
    <property type="term" value="C:nucleus"/>
    <property type="evidence" value="ECO:0007669"/>
    <property type="project" value="UniProtKB-SubCell"/>
</dbReference>
<dbReference type="InterPro" id="IPR036957">
    <property type="entry name" value="Znf_PARP_sf"/>
</dbReference>
<name>A0A485KVQ2_9STRA</name>
<evidence type="ECO:0000259" key="6">
    <source>
        <dbReference type="PROSITE" id="PS50064"/>
    </source>
</evidence>
<organism evidence="8 9">
    <name type="scientific">Aphanomyces stellatus</name>
    <dbReference type="NCBI Taxonomy" id="120398"/>
    <lineage>
        <taxon>Eukaryota</taxon>
        <taxon>Sar</taxon>
        <taxon>Stramenopiles</taxon>
        <taxon>Oomycota</taxon>
        <taxon>Saprolegniomycetes</taxon>
        <taxon>Saprolegniales</taxon>
        <taxon>Verrucalvaceae</taxon>
        <taxon>Aphanomyces</taxon>
    </lineage>
</organism>
<reference evidence="8" key="1">
    <citation type="submission" date="2019-03" db="EMBL/GenBank/DDBJ databases">
        <authorList>
            <person name="Gaulin E."/>
            <person name="Dumas B."/>
        </authorList>
    </citation>
    <scope>NUCLEOTIDE SEQUENCE [LARGE SCALE GENOMIC DNA]</scope>
    <source>
        <strain evidence="8">CBS 568.67</strain>
    </source>
</reference>
<evidence type="ECO:0000256" key="1">
    <source>
        <dbReference type="ARBA" id="ARBA00004123"/>
    </source>
</evidence>
<accession>A0A485KVQ2</accession>
<evidence type="ECO:0000313" key="9">
    <source>
        <dbReference type="Proteomes" id="UP000332933"/>
    </source>
</evidence>
<gene>
    <name evidence="8" type="primary">Aste57867_12260</name>
    <name evidence="7" type="ORF">As57867_012215</name>
    <name evidence="8" type="ORF">ASTE57867_12260</name>
</gene>
<dbReference type="PROSITE" id="PS50064">
    <property type="entry name" value="ZF_PARP_2"/>
    <property type="match status" value="1"/>
</dbReference>
<keyword evidence="9" id="KW-1185">Reference proteome</keyword>
<evidence type="ECO:0000256" key="2">
    <source>
        <dbReference type="ARBA" id="ARBA00022723"/>
    </source>
</evidence>
<keyword evidence="2" id="KW-0479">Metal-binding</keyword>
<dbReference type="InterPro" id="IPR001510">
    <property type="entry name" value="Znf_PARP"/>
</dbReference>
<keyword evidence="4" id="KW-0862">Zinc</keyword>
<dbReference type="SUPFAM" id="SSF57716">
    <property type="entry name" value="Glucocorticoid receptor-like (DNA-binding domain)"/>
    <property type="match status" value="1"/>
</dbReference>
<evidence type="ECO:0000256" key="3">
    <source>
        <dbReference type="ARBA" id="ARBA00022771"/>
    </source>
</evidence>
<proteinExistence type="predicted"/>
<dbReference type="SMART" id="SM01336">
    <property type="entry name" value="zf-PARP"/>
    <property type="match status" value="1"/>
</dbReference>
<keyword evidence="3" id="KW-0863">Zinc-finger</keyword>
<evidence type="ECO:0000256" key="4">
    <source>
        <dbReference type="ARBA" id="ARBA00022833"/>
    </source>
</evidence>
<feature type="domain" description="PARP-type" evidence="6">
    <location>
        <begin position="14"/>
        <end position="58"/>
    </location>
</feature>
<evidence type="ECO:0000313" key="8">
    <source>
        <dbReference type="EMBL" id="VFT89113.1"/>
    </source>
</evidence>
<dbReference type="EMBL" id="CAADRA010005368">
    <property type="protein sequence ID" value="VFT89113.1"/>
    <property type="molecule type" value="Genomic_DNA"/>
</dbReference>
<evidence type="ECO:0000313" key="7">
    <source>
        <dbReference type="EMBL" id="KAF0697032.1"/>
    </source>
</evidence>
<evidence type="ECO:0000256" key="5">
    <source>
        <dbReference type="ARBA" id="ARBA00023242"/>
    </source>
</evidence>
<keyword evidence="5" id="KW-0539">Nucleus</keyword>
<dbReference type="GO" id="GO:0003677">
    <property type="term" value="F:DNA binding"/>
    <property type="evidence" value="ECO:0007669"/>
    <property type="project" value="InterPro"/>
</dbReference>
<reference evidence="7" key="2">
    <citation type="submission" date="2019-06" db="EMBL/GenBank/DDBJ databases">
        <title>Genomics analysis of Aphanomyces spp. identifies a new class of oomycete effector associated with host adaptation.</title>
        <authorList>
            <person name="Gaulin E."/>
        </authorList>
    </citation>
    <scope>NUCLEOTIDE SEQUENCE</scope>
    <source>
        <strain evidence="7">CBS 578.67</strain>
    </source>
</reference>
<dbReference type="Proteomes" id="UP000332933">
    <property type="component" value="Unassembled WGS sequence"/>
</dbReference>
<dbReference type="AlphaFoldDB" id="A0A485KVQ2"/>
<protein>
    <submittedName>
        <fullName evidence="8">Aste57867_12260 protein</fullName>
    </submittedName>
</protein>
<dbReference type="OrthoDB" id="19045at2759"/>
<dbReference type="EMBL" id="VJMH01005347">
    <property type="protein sequence ID" value="KAF0697032.1"/>
    <property type="molecule type" value="Genomic_DNA"/>
</dbReference>
<dbReference type="GO" id="GO:0008270">
    <property type="term" value="F:zinc ion binding"/>
    <property type="evidence" value="ECO:0007669"/>
    <property type="project" value="UniProtKB-KW"/>
</dbReference>
<dbReference type="Gene3D" id="3.30.1740.10">
    <property type="entry name" value="Zinc finger, PARP-type"/>
    <property type="match status" value="1"/>
</dbReference>
<sequence>MANNPWTNTQLPVVGVAKTSSSTCQACQCAIAAGEIRVGIIFQHLNGYIGLDWHHLTCCETPQHLVHVDGYELLGENEKAIMKDYISATCVA</sequence>
<comment type="subcellular location">
    <subcellularLocation>
        <location evidence="1">Nucleus</location>
    </subcellularLocation>
</comment>